<name>A0A6J6B7M8_9ZZZZ</name>
<dbReference type="InterPro" id="IPR018650">
    <property type="entry name" value="STSV1_Orf64"/>
</dbReference>
<keyword evidence="1" id="KW-1133">Transmembrane helix</keyword>
<protein>
    <submittedName>
        <fullName evidence="2">Unannotated protein</fullName>
    </submittedName>
</protein>
<feature type="transmembrane region" description="Helical" evidence="1">
    <location>
        <begin position="110"/>
        <end position="129"/>
    </location>
</feature>
<dbReference type="EMBL" id="CAEZSL010000015">
    <property type="protein sequence ID" value="CAB4534313.1"/>
    <property type="molecule type" value="Genomic_DNA"/>
</dbReference>
<feature type="transmembrane region" description="Helical" evidence="1">
    <location>
        <begin position="220"/>
        <end position="242"/>
    </location>
</feature>
<dbReference type="Pfam" id="PF09852">
    <property type="entry name" value="DUF2079"/>
    <property type="match status" value="1"/>
</dbReference>
<keyword evidence="1" id="KW-0472">Membrane</keyword>
<accession>A0A6J6B7M8</accession>
<evidence type="ECO:0000256" key="1">
    <source>
        <dbReference type="SAM" id="Phobius"/>
    </source>
</evidence>
<feature type="transmembrane region" description="Helical" evidence="1">
    <location>
        <begin position="350"/>
        <end position="372"/>
    </location>
</feature>
<keyword evidence="1" id="KW-0812">Transmembrane</keyword>
<feature type="transmembrane region" description="Helical" evidence="1">
    <location>
        <begin position="296"/>
        <end position="319"/>
    </location>
</feature>
<dbReference type="AlphaFoldDB" id="A0A6J6B7M8"/>
<sequence length="489" mass="54288">MNQEISKSAPSVRITEVFLKLRGISAWTFAVFALVIWQATVVTRLQWDIHRGLGTSAFDVGLYDQGIWLMSRFKAPFVTLMGRNLLGDHSSLILLFVVPIYWLAPGTETLLALQAFVIAAGAIPIYFFARRTLQSSCLGFLMAVVWLVNPAVNGTNLENFHPDSFLGLLVPIALVCALSKKWLGYWIALGLCLLVKEDVVLIVLPLGVLLSVRGEKRRGLVTAVAGIVAALAGTFLLMRSLIGVPTRNGWRIPFGGVGGFIKECFTSPTNVLKHLSSDERPAYLWKMFAPLAFMSFLAPEVVMVSALVLFSNMVSTFWYQFHIEYHYSLVAVPALVLAVVVGAGRLRGRARYVVVGVVVTTSLLAANAWSYIPFRTDEYPHWASDYPVAQTSRDILRLIPEDASISVYHSLAPHVTHRVEVYMFPNPFSMLMYGTDVSTEGQRNSRADGVEYVIVPKQLDAKMALDVASISDEFVEFASNEDWQVFIRK</sequence>
<proteinExistence type="predicted"/>
<feature type="transmembrane region" description="Helical" evidence="1">
    <location>
        <begin position="325"/>
        <end position="343"/>
    </location>
</feature>
<feature type="transmembrane region" description="Helical" evidence="1">
    <location>
        <begin position="185"/>
        <end position="208"/>
    </location>
</feature>
<gene>
    <name evidence="2" type="ORF">UFOPK1421_00232</name>
</gene>
<evidence type="ECO:0000313" key="2">
    <source>
        <dbReference type="EMBL" id="CAB4534313.1"/>
    </source>
</evidence>
<feature type="transmembrane region" description="Helical" evidence="1">
    <location>
        <begin position="21"/>
        <end position="40"/>
    </location>
</feature>
<organism evidence="2">
    <name type="scientific">freshwater metagenome</name>
    <dbReference type="NCBI Taxonomy" id="449393"/>
    <lineage>
        <taxon>unclassified sequences</taxon>
        <taxon>metagenomes</taxon>
        <taxon>ecological metagenomes</taxon>
    </lineage>
</organism>
<reference evidence="2" key="1">
    <citation type="submission" date="2020-05" db="EMBL/GenBank/DDBJ databases">
        <authorList>
            <person name="Chiriac C."/>
            <person name="Salcher M."/>
            <person name="Ghai R."/>
            <person name="Kavagutti S V."/>
        </authorList>
    </citation>
    <scope>NUCLEOTIDE SEQUENCE</scope>
</reference>